<protein>
    <submittedName>
        <fullName evidence="2">Archaeal/vacuolar-type H+-ATPase subunit A</fullName>
    </submittedName>
</protein>
<evidence type="ECO:0000313" key="3">
    <source>
        <dbReference type="Proteomes" id="UP000196778"/>
    </source>
</evidence>
<dbReference type="Gene3D" id="3.40.50.1820">
    <property type="entry name" value="alpha/beta hydrolase"/>
    <property type="match status" value="1"/>
</dbReference>
<keyword evidence="3" id="KW-1185">Reference proteome</keyword>
<organism evidence="2 3">
    <name type="scientific">Mycetocola reblochoni REB411</name>
    <dbReference type="NCBI Taxonomy" id="1255698"/>
    <lineage>
        <taxon>Bacteria</taxon>
        <taxon>Bacillati</taxon>
        <taxon>Actinomycetota</taxon>
        <taxon>Actinomycetes</taxon>
        <taxon>Micrococcales</taxon>
        <taxon>Microbacteriaceae</taxon>
        <taxon>Mycetocola</taxon>
    </lineage>
</organism>
<dbReference type="EMBL" id="FUKR01000048">
    <property type="protein sequence ID" value="SJN33213.1"/>
    <property type="molecule type" value="Genomic_DNA"/>
</dbReference>
<reference evidence="3" key="1">
    <citation type="submission" date="2017-02" db="EMBL/GenBank/DDBJ databases">
        <authorList>
            <person name="Dridi B."/>
        </authorList>
    </citation>
    <scope>NUCLEOTIDE SEQUENCE [LARGE SCALE GENOMIC DNA]</scope>
    <source>
        <strain evidence="3">EB411</strain>
    </source>
</reference>
<name>A0A1R4JN38_9MICO</name>
<dbReference type="SUPFAM" id="SSF53474">
    <property type="entry name" value="alpha/beta-Hydrolases"/>
    <property type="match status" value="1"/>
</dbReference>
<accession>A0A1R4JN38</accession>
<evidence type="ECO:0000313" key="2">
    <source>
        <dbReference type="EMBL" id="SJN33213.1"/>
    </source>
</evidence>
<sequence length="391" mass="39487">MVTSGFISVDTDRLFTAAAAVWDRAEQLQSCLDDCGRHDGLGGEGFVQARGALAVLVEDCVRLARTLRQAAERSEEGETAISAGLSAAGPGFAPVASGYAEPVGAAAFVVLATERVVGARADPRSARRYAAIAARLSGAGEGPVSARAGDPEPVRAPATLAAHLERIPDGGPQLRIDRYPGSRGGSDTVVAYISGTRDDPDGSEPFDLSSNLAGVSGRVGASQRAVEQALSDAGVAEGDRVHLVGYSQGALIASRIAADGRFPVESTTGFGSPGDGIVPGRGVAALTVRHSDDPVPVLSGGEPSGHDPGRVVVTAPSGAGAAAAVGAAGHARERYLRTASAADRAADPRVVGHVSAIVPPGAVGESRGYRLTEHTELSRRGRSGAPSSGGR</sequence>
<dbReference type="Proteomes" id="UP000196778">
    <property type="component" value="Unassembled WGS sequence"/>
</dbReference>
<feature type="compositionally biased region" description="Basic and acidic residues" evidence="1">
    <location>
        <begin position="367"/>
        <end position="379"/>
    </location>
</feature>
<evidence type="ECO:0000256" key="1">
    <source>
        <dbReference type="SAM" id="MobiDB-lite"/>
    </source>
</evidence>
<dbReference type="AlphaFoldDB" id="A0A1R4JN38"/>
<proteinExistence type="predicted"/>
<feature type="region of interest" description="Disordered" evidence="1">
    <location>
        <begin position="361"/>
        <end position="391"/>
    </location>
</feature>
<gene>
    <name evidence="2" type="ORF">FM119_08300</name>
</gene>
<dbReference type="InterPro" id="IPR029058">
    <property type="entry name" value="AB_hydrolase_fold"/>
</dbReference>